<dbReference type="GO" id="GO:0010945">
    <property type="term" value="F:coenzyme A diphosphatase activity"/>
    <property type="evidence" value="ECO:0007669"/>
    <property type="project" value="InterPro"/>
</dbReference>
<dbReference type="InterPro" id="IPR015797">
    <property type="entry name" value="NUDIX_hydrolase-like_dom_sf"/>
</dbReference>
<reference evidence="2" key="2">
    <citation type="submission" date="2020-11" db="EMBL/GenBank/DDBJ databases">
        <authorList>
            <consortium name="DOE Joint Genome Institute"/>
            <person name="Kuo A."/>
            <person name="Miyauchi S."/>
            <person name="Kiss E."/>
            <person name="Drula E."/>
            <person name="Kohler A."/>
            <person name="Sanchez-Garcia M."/>
            <person name="Andreopoulos B."/>
            <person name="Barry K.W."/>
            <person name="Bonito G."/>
            <person name="Buee M."/>
            <person name="Carver A."/>
            <person name="Chen C."/>
            <person name="Cichocki N."/>
            <person name="Clum A."/>
            <person name="Culley D."/>
            <person name="Crous P.W."/>
            <person name="Fauchery L."/>
            <person name="Girlanda M."/>
            <person name="Hayes R."/>
            <person name="Keri Z."/>
            <person name="Labutti K."/>
            <person name="Lipzen A."/>
            <person name="Lombard V."/>
            <person name="Magnuson J."/>
            <person name="Maillard F."/>
            <person name="Morin E."/>
            <person name="Murat C."/>
            <person name="Nolan M."/>
            <person name="Ohm R."/>
            <person name="Pangilinan J."/>
            <person name="Pereira M."/>
            <person name="Perotto S."/>
            <person name="Peter M."/>
            <person name="Riley R."/>
            <person name="Sitrit Y."/>
            <person name="Stielow B."/>
            <person name="Szollosi G."/>
            <person name="Zifcakova L."/>
            <person name="Stursova M."/>
            <person name="Spatafora J.W."/>
            <person name="Tedersoo L."/>
            <person name="Vaario L.-M."/>
            <person name="Yamada A."/>
            <person name="Yan M."/>
            <person name="Wang P."/>
            <person name="Xu J."/>
            <person name="Bruns T."/>
            <person name="Baldrian P."/>
            <person name="Vilgalys R."/>
            <person name="Henrissat B."/>
            <person name="Grigoriev I.V."/>
            <person name="Hibbett D."/>
            <person name="Nagy L.G."/>
            <person name="Martin F.M."/>
        </authorList>
    </citation>
    <scope>NUCLEOTIDE SEQUENCE</scope>
    <source>
        <strain evidence="2">UH-Tt-Lm1</strain>
    </source>
</reference>
<evidence type="ECO:0000313" key="2">
    <source>
        <dbReference type="EMBL" id="KAF9790914.1"/>
    </source>
</evidence>
<reference evidence="2" key="1">
    <citation type="journal article" date="2020" name="Nat. Commun.">
        <title>Large-scale genome sequencing of mycorrhizal fungi provides insights into the early evolution of symbiotic traits.</title>
        <authorList>
            <person name="Miyauchi S."/>
            <person name="Kiss E."/>
            <person name="Kuo A."/>
            <person name="Drula E."/>
            <person name="Kohler A."/>
            <person name="Sanchez-Garcia M."/>
            <person name="Morin E."/>
            <person name="Andreopoulos B."/>
            <person name="Barry K.W."/>
            <person name="Bonito G."/>
            <person name="Buee M."/>
            <person name="Carver A."/>
            <person name="Chen C."/>
            <person name="Cichocki N."/>
            <person name="Clum A."/>
            <person name="Culley D."/>
            <person name="Crous P.W."/>
            <person name="Fauchery L."/>
            <person name="Girlanda M."/>
            <person name="Hayes R.D."/>
            <person name="Keri Z."/>
            <person name="LaButti K."/>
            <person name="Lipzen A."/>
            <person name="Lombard V."/>
            <person name="Magnuson J."/>
            <person name="Maillard F."/>
            <person name="Murat C."/>
            <person name="Nolan M."/>
            <person name="Ohm R.A."/>
            <person name="Pangilinan J."/>
            <person name="Pereira M.F."/>
            <person name="Perotto S."/>
            <person name="Peter M."/>
            <person name="Pfister S."/>
            <person name="Riley R."/>
            <person name="Sitrit Y."/>
            <person name="Stielow J.B."/>
            <person name="Szollosi G."/>
            <person name="Zifcakova L."/>
            <person name="Stursova M."/>
            <person name="Spatafora J.W."/>
            <person name="Tedersoo L."/>
            <person name="Vaario L.M."/>
            <person name="Yamada A."/>
            <person name="Yan M."/>
            <person name="Wang P."/>
            <person name="Xu J."/>
            <person name="Bruns T."/>
            <person name="Baldrian P."/>
            <person name="Vilgalys R."/>
            <person name="Dunand C."/>
            <person name="Henrissat B."/>
            <person name="Grigoriev I.V."/>
            <person name="Hibbett D."/>
            <person name="Nagy L.G."/>
            <person name="Martin F.M."/>
        </authorList>
    </citation>
    <scope>NUCLEOTIDE SEQUENCE</scope>
    <source>
        <strain evidence="2">UH-Tt-Lm1</strain>
    </source>
</reference>
<protein>
    <submittedName>
        <fullName evidence="2">NUDIX hydrolase domain-like protein</fullName>
    </submittedName>
</protein>
<dbReference type="PANTHER" id="PTHR12992:SF45">
    <property type="entry name" value="NUDIX HYDROLASE DOMAIN-CONTAINING PROTEIN"/>
    <property type="match status" value="1"/>
</dbReference>
<dbReference type="AlphaFoldDB" id="A0A9P6HND4"/>
<accession>A0A9P6HND4</accession>
<name>A0A9P6HND4_9AGAM</name>
<organism evidence="2 3">
    <name type="scientific">Thelephora terrestris</name>
    <dbReference type="NCBI Taxonomy" id="56493"/>
    <lineage>
        <taxon>Eukaryota</taxon>
        <taxon>Fungi</taxon>
        <taxon>Dikarya</taxon>
        <taxon>Basidiomycota</taxon>
        <taxon>Agaricomycotina</taxon>
        <taxon>Agaricomycetes</taxon>
        <taxon>Thelephorales</taxon>
        <taxon>Thelephoraceae</taxon>
        <taxon>Thelephora</taxon>
    </lineage>
</organism>
<dbReference type="Proteomes" id="UP000736335">
    <property type="component" value="Unassembled WGS sequence"/>
</dbReference>
<feature type="domain" description="Nudix hydrolase" evidence="1">
    <location>
        <begin position="72"/>
        <end position="214"/>
    </location>
</feature>
<dbReference type="Gene3D" id="3.90.79.10">
    <property type="entry name" value="Nucleoside Triphosphate Pyrophosphohydrolase"/>
    <property type="match status" value="1"/>
</dbReference>
<dbReference type="SUPFAM" id="SSF55811">
    <property type="entry name" value="Nudix"/>
    <property type="match status" value="1"/>
</dbReference>
<dbReference type="GO" id="GO:0015938">
    <property type="term" value="P:coenzyme A catabolic process"/>
    <property type="evidence" value="ECO:0007669"/>
    <property type="project" value="TreeGrafter"/>
</dbReference>
<dbReference type="InterPro" id="IPR000086">
    <property type="entry name" value="NUDIX_hydrolase_dom"/>
</dbReference>
<evidence type="ECO:0000259" key="1">
    <source>
        <dbReference type="PROSITE" id="PS51462"/>
    </source>
</evidence>
<comment type="caution">
    <text evidence="2">The sequence shown here is derived from an EMBL/GenBank/DDBJ whole genome shotgun (WGS) entry which is preliminary data.</text>
</comment>
<dbReference type="Pfam" id="PF00293">
    <property type="entry name" value="NUDIX"/>
    <property type="match status" value="1"/>
</dbReference>
<sequence length="257" mass="28084">MGSVESRSLGATLLRHPKTAMPSASVSIPPQITPEEIDTLPGLSSESRECIRRLCDYKPPQSDFCPPEHTGIGRAAVLVLLFEREGSLRVLLTTRSKELHSRPGLTVLPGGKYESTDESLVATAYREASEEVGLDIKSPHLRTVVTLPPFFSSRKYIVTPTVAVLTDPSLLNTLAPLQGEVDTIFDHPVKAFLDPTIVPGENVSPVDPGQWVRESEFHDFRDFIPGAIVGHGYRMHRFHSTGSPITGLTADFMVCEG</sequence>
<gene>
    <name evidence="2" type="ORF">BJ322DRAFT_1038784</name>
</gene>
<dbReference type="CDD" id="cd03426">
    <property type="entry name" value="NUDIX_CoAse_Nudt7"/>
    <property type="match status" value="1"/>
</dbReference>
<dbReference type="OrthoDB" id="10260614at2759"/>
<dbReference type="InterPro" id="IPR045121">
    <property type="entry name" value="CoAse"/>
</dbReference>
<keyword evidence="3" id="KW-1185">Reference proteome</keyword>
<dbReference type="PANTHER" id="PTHR12992">
    <property type="entry name" value="NUDIX HYDROLASE"/>
    <property type="match status" value="1"/>
</dbReference>
<proteinExistence type="predicted"/>
<dbReference type="EMBL" id="WIUZ02000002">
    <property type="protein sequence ID" value="KAF9790914.1"/>
    <property type="molecule type" value="Genomic_DNA"/>
</dbReference>
<evidence type="ECO:0000313" key="3">
    <source>
        <dbReference type="Proteomes" id="UP000736335"/>
    </source>
</evidence>
<dbReference type="PROSITE" id="PS51462">
    <property type="entry name" value="NUDIX"/>
    <property type="match status" value="1"/>
</dbReference>
<keyword evidence="2" id="KW-0378">Hydrolase</keyword>